<dbReference type="EMBL" id="CP000505">
    <property type="protein sequence ID" value="ABL77849.1"/>
    <property type="molecule type" value="Genomic_DNA"/>
</dbReference>
<dbReference type="HOGENOM" id="CLU_955183_0_0_2"/>
<dbReference type="OrthoDB" id="9348at2266"/>
<gene>
    <name evidence="1" type="ordered locus">Tpen_0440</name>
</gene>
<dbReference type="AlphaFoldDB" id="A1RXB9"/>
<evidence type="ECO:0000313" key="2">
    <source>
        <dbReference type="Proteomes" id="UP000000641"/>
    </source>
</evidence>
<organism evidence="1 2">
    <name type="scientific">Thermofilum pendens (strain DSM 2475 / Hrk 5)</name>
    <dbReference type="NCBI Taxonomy" id="368408"/>
    <lineage>
        <taxon>Archaea</taxon>
        <taxon>Thermoproteota</taxon>
        <taxon>Thermoprotei</taxon>
        <taxon>Thermofilales</taxon>
        <taxon>Thermofilaceae</taxon>
        <taxon>Thermofilum</taxon>
    </lineage>
</organism>
<accession>A1RXB9</accession>
<name>A1RXB9_THEPD</name>
<protein>
    <submittedName>
        <fullName evidence="1">Uncharacterized protein</fullName>
    </submittedName>
</protein>
<dbReference type="Proteomes" id="UP000000641">
    <property type="component" value="Chromosome"/>
</dbReference>
<sequence length="291" mass="31316">MATVGILESLYEALSARASVIAEFTDWLGFPVKVFELGDKDKPPVVLIGGLEWECLASSETLLEGVLRYEGDVHVIVIPCVNPSFALGLEPVMQRLLGTTNTAGFELLKVLAEEGKLISSLESAKVYAYGNLLVVAVENALSMKDLEGILLGVKEYVQEDYPVLVVGREGISLVSYAEGQLSPAFLSPHLREVLEWIKSLDPLLVVLLRCCDKEKSIRLPSSASPSLETLAGIAGQHLGGSLAVTRGETLAEKIGLVDAPVAEICLSKAEEKRDDVIYAVHAILGSAYLLR</sequence>
<proteinExistence type="predicted"/>
<dbReference type="GeneID" id="4601863"/>
<evidence type="ECO:0000313" key="1">
    <source>
        <dbReference type="EMBL" id="ABL77849.1"/>
    </source>
</evidence>
<keyword evidence="2" id="KW-1185">Reference proteome</keyword>
<dbReference type="EnsemblBacteria" id="ABL77849">
    <property type="protein sequence ID" value="ABL77849"/>
    <property type="gene ID" value="Tpen_0440"/>
</dbReference>
<dbReference type="KEGG" id="tpe:Tpen_0440"/>
<dbReference type="RefSeq" id="WP_011752114.1">
    <property type="nucleotide sequence ID" value="NC_008698.1"/>
</dbReference>
<reference evidence="2" key="1">
    <citation type="journal article" date="2008" name="J. Bacteriol.">
        <title>Genome sequence of Thermofilum pendens reveals an exceptional loss of biosynthetic pathways without genome reduction.</title>
        <authorList>
            <person name="Anderson I."/>
            <person name="Rodriguez J."/>
            <person name="Susanti D."/>
            <person name="Porat I."/>
            <person name="Reich C."/>
            <person name="Ulrich L.E."/>
            <person name="Elkins J.G."/>
            <person name="Mavromatis K."/>
            <person name="Lykidis A."/>
            <person name="Kim E."/>
            <person name="Thompson L.S."/>
            <person name="Nolan M."/>
            <person name="Land M."/>
            <person name="Copeland A."/>
            <person name="Lapidus A."/>
            <person name="Lucas S."/>
            <person name="Detter C."/>
            <person name="Zhulin I.B."/>
            <person name="Olsen G.J."/>
            <person name="Whitman W."/>
            <person name="Mukhopadhyay B."/>
            <person name="Bristow J."/>
            <person name="Kyrpides N."/>
        </authorList>
    </citation>
    <scope>NUCLEOTIDE SEQUENCE [LARGE SCALE GENOMIC DNA]</scope>
    <source>
        <strain evidence="2">DSM 2475 / Hrk 5</strain>
    </source>
</reference>